<reference evidence="1 2" key="1">
    <citation type="submission" date="2019-06" db="EMBL/GenBank/DDBJ databases">
        <title>Genomic Encyclopedia of Type Strains, Phase IV (KMG-V): Genome sequencing to study the core and pangenomes of soil and plant-associated prokaryotes.</title>
        <authorList>
            <person name="Whitman W."/>
        </authorList>
    </citation>
    <scope>NUCLEOTIDE SEQUENCE [LARGE SCALE GENOMIC DNA]</scope>
    <source>
        <strain evidence="1 2">BR 510</strain>
    </source>
</reference>
<comment type="caution">
    <text evidence="1">The sequence shown here is derived from an EMBL/GenBank/DDBJ whole genome shotgun (WGS) entry which is preliminary data.</text>
</comment>
<dbReference type="EMBL" id="VITK01000019">
    <property type="protein sequence ID" value="TWA89543.1"/>
    <property type="molecule type" value="Genomic_DNA"/>
</dbReference>
<dbReference type="RefSeq" id="WP_186467812.1">
    <property type="nucleotide sequence ID" value="NZ_VITK01000019.1"/>
</dbReference>
<protein>
    <submittedName>
        <fullName evidence="1">Uncharacterized protein DUF2800</fullName>
    </submittedName>
</protein>
<name>A0A560CXG0_9BRAD</name>
<dbReference type="AlphaFoldDB" id="A0A560CXG0"/>
<gene>
    <name evidence="1" type="ORF">FBZ96_11911</name>
</gene>
<organism evidence="1 2">
    <name type="scientific">Bradyrhizobium stylosanthis</name>
    <dbReference type="NCBI Taxonomy" id="1803665"/>
    <lineage>
        <taxon>Bacteria</taxon>
        <taxon>Pseudomonadati</taxon>
        <taxon>Pseudomonadota</taxon>
        <taxon>Alphaproteobacteria</taxon>
        <taxon>Hyphomicrobiales</taxon>
        <taxon>Nitrobacteraceae</taxon>
        <taxon>Bradyrhizobium</taxon>
    </lineage>
</organism>
<accession>A0A560CXG0</accession>
<evidence type="ECO:0000313" key="2">
    <source>
        <dbReference type="Proteomes" id="UP000319949"/>
    </source>
</evidence>
<keyword evidence="2" id="KW-1185">Reference proteome</keyword>
<dbReference type="InterPro" id="IPR021229">
    <property type="entry name" value="DUF2800"/>
</dbReference>
<proteinExistence type="predicted"/>
<sequence length="423" mass="46545">MAKKPQAHGDRAHARLSPSAAYRWFACAGSPVLESAFENKSSKFADHGTAAHTLGEYCIANDCDAADFAGGHVNIKTGKVHKAAGEGNGIFEVDDEMVEGVQLYVDTVRSFIAPGDDVEIECKLDLTHIEGMEFGTGDFLRYRGSEKHLVICDLKYGKGVPVEVKRNEQLLTYADGTAKRFHNRGLDKITMVIVQPRCPPPKEDSDVVWLNPEGTARSWTIDVLDLAEFRFDLTEAAAKTREAECWAGAADFHARFTVAGDHCKFCRAATTCPTLKRFALAEAELEFGDTPPSVSELEAETIATVLAKAGTLKDWIKRVEERAHALALEGSPPPHWKLVHSTSHRKFRDEVSAEFLHDVTGITVEELLTEPKLRSPAQVEKLLGAKRKKEIEGLVYKPKGKIILAPEDDPRPAVKPDAESEFA</sequence>
<evidence type="ECO:0000313" key="1">
    <source>
        <dbReference type="EMBL" id="TWA89543.1"/>
    </source>
</evidence>
<dbReference type="Proteomes" id="UP000319949">
    <property type="component" value="Unassembled WGS sequence"/>
</dbReference>
<dbReference type="Pfam" id="PF10926">
    <property type="entry name" value="DUF2800"/>
    <property type="match status" value="1"/>
</dbReference>